<gene>
    <name evidence="1" type="ORF">BTM29_04785</name>
</gene>
<dbReference type="InterPro" id="IPR021321">
    <property type="entry name" value="DUF2922"/>
</dbReference>
<dbReference type="EMBL" id="CP019323">
    <property type="protein sequence ID" value="APX71912.1"/>
    <property type="molecule type" value="Genomic_DNA"/>
</dbReference>
<dbReference type="Pfam" id="PF11148">
    <property type="entry name" value="DUF2922"/>
    <property type="match status" value="1"/>
</dbReference>
<dbReference type="STRING" id="1847728.BTM29_04785"/>
<evidence type="ECO:0008006" key="3">
    <source>
        <dbReference type="Google" id="ProtNLM"/>
    </source>
</evidence>
<dbReference type="RefSeq" id="WP_076614416.1">
    <property type="nucleotide sequence ID" value="NZ_CP019323.1"/>
</dbReference>
<organism evidence="1 2">
    <name type="scientific">Companilactobacillus allii</name>
    <dbReference type="NCBI Taxonomy" id="1847728"/>
    <lineage>
        <taxon>Bacteria</taxon>
        <taxon>Bacillati</taxon>
        <taxon>Bacillota</taxon>
        <taxon>Bacilli</taxon>
        <taxon>Lactobacillales</taxon>
        <taxon>Lactobacillaceae</taxon>
        <taxon>Companilactobacillus</taxon>
    </lineage>
</organism>
<accession>A0A1P8Q208</accession>
<evidence type="ECO:0000313" key="2">
    <source>
        <dbReference type="Proteomes" id="UP000187499"/>
    </source>
</evidence>
<reference evidence="2" key="1">
    <citation type="submission" date="2016-12" db="EMBL/GenBank/DDBJ databases">
        <authorList>
            <person name="Jung M.Y."/>
            <person name="Lee S.H."/>
        </authorList>
    </citation>
    <scope>NUCLEOTIDE SEQUENCE [LARGE SCALE GENOMIC DNA]</scope>
    <source>
        <strain evidence="2">WiKim39</strain>
    </source>
</reference>
<proteinExistence type="predicted"/>
<protein>
    <recommendedName>
        <fullName evidence="3">DUF2922 domain-containing protein</fullName>
    </recommendedName>
</protein>
<sequence>MKKLQLTFKTAEGHKKDLVFNYVREDLDAPTVKKAMDEIIASKLFEKNSVQLYTEVVAAKYVERVETGILEKDLAI</sequence>
<name>A0A1P8Q208_9LACO</name>
<keyword evidence="2" id="KW-1185">Reference proteome</keyword>
<evidence type="ECO:0000313" key="1">
    <source>
        <dbReference type="EMBL" id="APX71912.1"/>
    </source>
</evidence>
<dbReference type="Proteomes" id="UP000187499">
    <property type="component" value="Chromosome"/>
</dbReference>
<dbReference type="AlphaFoldDB" id="A0A1P8Q208"/>
<dbReference type="KEGG" id="lalw:BTM29_04785"/>
<dbReference type="OrthoDB" id="2323347at2"/>